<evidence type="ECO:0000313" key="5">
    <source>
        <dbReference type="EMBL" id="NEZ55846.1"/>
    </source>
</evidence>
<keyword evidence="6" id="KW-1185">Reference proteome</keyword>
<keyword evidence="1" id="KW-0805">Transcription regulation</keyword>
<evidence type="ECO:0000256" key="1">
    <source>
        <dbReference type="ARBA" id="ARBA00023015"/>
    </source>
</evidence>
<proteinExistence type="predicted"/>
<protein>
    <submittedName>
        <fullName evidence="5">AraC family transcriptional regulator</fullName>
    </submittedName>
</protein>
<dbReference type="GO" id="GO:0003700">
    <property type="term" value="F:DNA-binding transcription factor activity"/>
    <property type="evidence" value="ECO:0007669"/>
    <property type="project" value="InterPro"/>
</dbReference>
<accession>A0A6M0RHY3</accession>
<dbReference type="PANTHER" id="PTHR47893:SF1">
    <property type="entry name" value="REGULATORY PROTEIN PCHR"/>
    <property type="match status" value="1"/>
</dbReference>
<organism evidence="5 6">
    <name type="scientific">Adonisia turfae CCMR0081</name>
    <dbReference type="NCBI Taxonomy" id="2292702"/>
    <lineage>
        <taxon>Bacteria</taxon>
        <taxon>Bacillati</taxon>
        <taxon>Cyanobacteriota</taxon>
        <taxon>Adonisia</taxon>
        <taxon>Adonisia turfae</taxon>
    </lineage>
</organism>
<gene>
    <name evidence="5" type="ORF">DXZ20_09200</name>
</gene>
<dbReference type="InterPro" id="IPR009057">
    <property type="entry name" value="Homeodomain-like_sf"/>
</dbReference>
<dbReference type="EMBL" id="QXHD01000004">
    <property type="protein sequence ID" value="NEZ55846.1"/>
    <property type="molecule type" value="Genomic_DNA"/>
</dbReference>
<dbReference type="Proteomes" id="UP000481033">
    <property type="component" value="Unassembled WGS sequence"/>
</dbReference>
<dbReference type="InterPro" id="IPR053142">
    <property type="entry name" value="PchR_regulatory_protein"/>
</dbReference>
<dbReference type="PROSITE" id="PS00041">
    <property type="entry name" value="HTH_ARAC_FAMILY_1"/>
    <property type="match status" value="1"/>
</dbReference>
<dbReference type="PANTHER" id="PTHR47893">
    <property type="entry name" value="REGULATORY PROTEIN PCHR"/>
    <property type="match status" value="1"/>
</dbReference>
<dbReference type="RefSeq" id="WP_163666362.1">
    <property type="nucleotide sequence ID" value="NZ_QXHD01000004.1"/>
</dbReference>
<keyword evidence="2" id="KW-0238">DNA-binding</keyword>
<comment type="caution">
    <text evidence="5">The sequence shown here is derived from an EMBL/GenBank/DDBJ whole genome shotgun (WGS) entry which is preliminary data.</text>
</comment>
<sequence length="338" mass="38404">MSSQVFLSDHDLEEMLAELQQEAEQPDIGKHYQANDSEIVWTLNKPFGKWFNHSFHLRDYLTLTLTEWTFQENFNFTMKSQTEPLFGFSFCMSGGFSVKPFGRAKEFVAHARDTHIAFFQGDMQTTSEVDSGQTVSLVQIGVKPELINTLSTEVSDPSQSVLHQTFSNYQTGKSWLTITMTPAMSIALQQILQCPYQGITKQLYLESKALELITLQLHQLTEDRSTASTSLKLDDIDRIHLARDILIRNLNEPPSLLLLAKQAGINSFKLKQGFREIFNTTVFGYLHAYRMEEARRLLQLGKLNVTQVAQTVGYDHPGKFAAAFKKKFGISPKMLKSC</sequence>
<dbReference type="AlphaFoldDB" id="A0A6M0RHY3"/>
<keyword evidence="3" id="KW-0804">Transcription</keyword>
<dbReference type="PRINTS" id="PR00032">
    <property type="entry name" value="HTHARAC"/>
</dbReference>
<dbReference type="InterPro" id="IPR018060">
    <property type="entry name" value="HTH_AraC"/>
</dbReference>
<dbReference type="SUPFAM" id="SSF46689">
    <property type="entry name" value="Homeodomain-like"/>
    <property type="match status" value="2"/>
</dbReference>
<evidence type="ECO:0000313" key="6">
    <source>
        <dbReference type="Proteomes" id="UP000481033"/>
    </source>
</evidence>
<dbReference type="InterPro" id="IPR020449">
    <property type="entry name" value="Tscrpt_reg_AraC-type_HTH"/>
</dbReference>
<feature type="domain" description="HTH araC/xylS-type" evidence="4">
    <location>
        <begin position="240"/>
        <end position="338"/>
    </location>
</feature>
<dbReference type="PROSITE" id="PS01124">
    <property type="entry name" value="HTH_ARAC_FAMILY_2"/>
    <property type="match status" value="1"/>
</dbReference>
<dbReference type="SMART" id="SM00342">
    <property type="entry name" value="HTH_ARAC"/>
    <property type="match status" value="1"/>
</dbReference>
<evidence type="ECO:0000256" key="2">
    <source>
        <dbReference type="ARBA" id="ARBA00023125"/>
    </source>
</evidence>
<name>A0A6M0RHY3_9CYAN</name>
<reference evidence="5 6" key="1">
    <citation type="journal article" date="2020" name="Microb. Ecol.">
        <title>Ecogenomics of the Marine Benthic Filamentous Cyanobacterium Adonisia.</title>
        <authorList>
            <person name="Walter J.M."/>
            <person name="Coutinho F.H."/>
            <person name="Leomil L."/>
            <person name="Hargreaves P.I."/>
            <person name="Campeao M.E."/>
            <person name="Vieira V.V."/>
            <person name="Silva B.S."/>
            <person name="Fistarol G.O."/>
            <person name="Salomon P.S."/>
            <person name="Sawabe T."/>
            <person name="Mino S."/>
            <person name="Hosokawa M."/>
            <person name="Miyashita H."/>
            <person name="Maruyama F."/>
            <person name="van Verk M.C."/>
            <person name="Dutilh B.E."/>
            <person name="Thompson C.C."/>
            <person name="Thompson F.L."/>
        </authorList>
    </citation>
    <scope>NUCLEOTIDE SEQUENCE [LARGE SCALE GENOMIC DNA]</scope>
    <source>
        <strain evidence="5 6">CCMR0081</strain>
    </source>
</reference>
<dbReference type="InterPro" id="IPR018062">
    <property type="entry name" value="HTH_AraC-typ_CS"/>
</dbReference>
<evidence type="ECO:0000256" key="3">
    <source>
        <dbReference type="ARBA" id="ARBA00023163"/>
    </source>
</evidence>
<evidence type="ECO:0000259" key="4">
    <source>
        <dbReference type="PROSITE" id="PS01124"/>
    </source>
</evidence>
<dbReference type="Gene3D" id="1.10.10.60">
    <property type="entry name" value="Homeodomain-like"/>
    <property type="match status" value="1"/>
</dbReference>
<dbReference type="GO" id="GO:0043565">
    <property type="term" value="F:sequence-specific DNA binding"/>
    <property type="evidence" value="ECO:0007669"/>
    <property type="project" value="InterPro"/>
</dbReference>
<dbReference type="Pfam" id="PF12833">
    <property type="entry name" value="HTH_18"/>
    <property type="match status" value="1"/>
</dbReference>